<dbReference type="Proteomes" id="UP000195012">
    <property type="component" value="Unassembled WGS sequence"/>
</dbReference>
<gene>
    <name evidence="1" type="ORF">PKNOH_S04356200</name>
</gene>
<sequence length="67" mass="7471">MPLQLFNISKFYKATNEGTENDTCAAKLEEACSFQAEAINVCAKFENAMGMHKCYASKWAEGEILTE</sequence>
<dbReference type="EMBL" id="NETL01000018">
    <property type="protein sequence ID" value="OTN68163.1"/>
    <property type="molecule type" value="Genomic_DNA"/>
</dbReference>
<reference evidence="1 2" key="1">
    <citation type="submission" date="2017-05" db="EMBL/GenBank/DDBJ databases">
        <title>PacBio assembly of a Plasmodium knowlesi genome sequence with Hi-C correction and manual annotation of the SICAvar gene family.</title>
        <authorList>
            <person name="Lapp S.A."/>
            <person name="Geraldo J.A."/>
            <person name="Chien J.-T."/>
            <person name="Ay F."/>
            <person name="Pakala S.B."/>
            <person name="Batugedara G."/>
            <person name="Humphrey J.C."/>
            <person name="Debarry J.D."/>
            <person name="Le Roch K.G."/>
            <person name="Galinski M.R."/>
            <person name="Kissinger J.C."/>
        </authorList>
    </citation>
    <scope>NUCLEOTIDE SEQUENCE [LARGE SCALE GENOMIC DNA]</scope>
    <source>
        <strain evidence="2">Malayan Strain Pk1 (A+)</strain>
    </source>
</reference>
<protein>
    <submittedName>
        <fullName evidence="1">Uncharacterized protein</fullName>
    </submittedName>
</protein>
<comment type="caution">
    <text evidence="1">The sequence shown here is derived from an EMBL/GenBank/DDBJ whole genome shotgun (WGS) entry which is preliminary data.</text>
</comment>
<organism evidence="1 2">
    <name type="scientific">Plasmodium knowlesi</name>
    <dbReference type="NCBI Taxonomy" id="5850"/>
    <lineage>
        <taxon>Eukaryota</taxon>
        <taxon>Sar</taxon>
        <taxon>Alveolata</taxon>
        <taxon>Apicomplexa</taxon>
        <taxon>Aconoidasida</taxon>
        <taxon>Haemosporida</taxon>
        <taxon>Plasmodiidae</taxon>
        <taxon>Plasmodium</taxon>
        <taxon>Plasmodium (Plasmodium)</taxon>
    </lineage>
</organism>
<dbReference type="AlphaFoldDB" id="A0A1Y3DTT2"/>
<accession>A0A1Y3DTT2</accession>
<proteinExistence type="predicted"/>
<name>A0A1Y3DTT2_PLAKN</name>
<dbReference type="VEuPathDB" id="PlasmoDB:PKNOH_S04356200"/>
<evidence type="ECO:0000313" key="2">
    <source>
        <dbReference type="Proteomes" id="UP000195012"/>
    </source>
</evidence>
<evidence type="ECO:0000313" key="1">
    <source>
        <dbReference type="EMBL" id="OTN68163.1"/>
    </source>
</evidence>